<keyword evidence="3" id="KW-1185">Reference proteome</keyword>
<gene>
    <name evidence="2" type="ORF">C1H46_045048</name>
</gene>
<evidence type="ECO:0000313" key="3">
    <source>
        <dbReference type="Proteomes" id="UP000315295"/>
    </source>
</evidence>
<feature type="region of interest" description="Disordered" evidence="1">
    <location>
        <begin position="38"/>
        <end position="59"/>
    </location>
</feature>
<name>A0A540K5D5_MALBA</name>
<evidence type="ECO:0000256" key="1">
    <source>
        <dbReference type="SAM" id="MobiDB-lite"/>
    </source>
</evidence>
<feature type="compositionally biased region" description="Basic and acidic residues" evidence="1">
    <location>
        <begin position="38"/>
        <end position="52"/>
    </location>
</feature>
<proteinExistence type="predicted"/>
<accession>A0A540K5D5</accession>
<dbReference type="AlphaFoldDB" id="A0A540K5D5"/>
<protein>
    <submittedName>
        <fullName evidence="2">Uncharacterized protein</fullName>
    </submittedName>
</protein>
<reference evidence="2 3" key="1">
    <citation type="journal article" date="2019" name="G3 (Bethesda)">
        <title>Sequencing of a Wild Apple (Malus baccata) Genome Unravels the Differences Between Cultivated and Wild Apple Species Regarding Disease Resistance and Cold Tolerance.</title>
        <authorList>
            <person name="Chen X."/>
        </authorList>
    </citation>
    <scope>NUCLEOTIDE SEQUENCE [LARGE SCALE GENOMIC DNA]</scope>
    <source>
        <strain evidence="3">cv. Shandingzi</strain>
        <tissue evidence="2">Leaves</tissue>
    </source>
</reference>
<evidence type="ECO:0000313" key="2">
    <source>
        <dbReference type="EMBL" id="TQD69420.1"/>
    </source>
</evidence>
<comment type="caution">
    <text evidence="2">The sequence shown here is derived from an EMBL/GenBank/DDBJ whole genome shotgun (WGS) entry which is preliminary data.</text>
</comment>
<organism evidence="2 3">
    <name type="scientific">Malus baccata</name>
    <name type="common">Siberian crab apple</name>
    <name type="synonym">Pyrus baccata</name>
    <dbReference type="NCBI Taxonomy" id="106549"/>
    <lineage>
        <taxon>Eukaryota</taxon>
        <taxon>Viridiplantae</taxon>
        <taxon>Streptophyta</taxon>
        <taxon>Embryophyta</taxon>
        <taxon>Tracheophyta</taxon>
        <taxon>Spermatophyta</taxon>
        <taxon>Magnoliopsida</taxon>
        <taxon>eudicotyledons</taxon>
        <taxon>Gunneridae</taxon>
        <taxon>Pentapetalae</taxon>
        <taxon>rosids</taxon>
        <taxon>fabids</taxon>
        <taxon>Rosales</taxon>
        <taxon>Rosaceae</taxon>
        <taxon>Amygdaloideae</taxon>
        <taxon>Maleae</taxon>
        <taxon>Malus</taxon>
    </lineage>
</organism>
<sequence>MRVVSFAAVLLFQPLSHKFISSFGSSLLRGNVDIREMRTETEKSSSRNETPNRHCQPLGGGGKANYHLLPQIAVCF</sequence>
<dbReference type="EMBL" id="VIEB01003631">
    <property type="protein sequence ID" value="TQD69420.1"/>
    <property type="molecule type" value="Genomic_DNA"/>
</dbReference>
<dbReference type="Proteomes" id="UP000315295">
    <property type="component" value="Unassembled WGS sequence"/>
</dbReference>